<feature type="transmembrane region" description="Helical" evidence="2">
    <location>
        <begin position="74"/>
        <end position="97"/>
    </location>
</feature>
<protein>
    <submittedName>
        <fullName evidence="3">Uncharacterized protein</fullName>
    </submittedName>
</protein>
<evidence type="ECO:0000313" key="4">
    <source>
        <dbReference type="Proteomes" id="UP001221142"/>
    </source>
</evidence>
<feature type="transmembrane region" description="Helical" evidence="2">
    <location>
        <begin position="141"/>
        <end position="164"/>
    </location>
</feature>
<name>A0AAD7AYM0_9AGAR</name>
<feature type="region of interest" description="Disordered" evidence="1">
    <location>
        <begin position="259"/>
        <end position="278"/>
    </location>
</feature>
<organism evidence="3 4">
    <name type="scientific">Roridomyces roridus</name>
    <dbReference type="NCBI Taxonomy" id="1738132"/>
    <lineage>
        <taxon>Eukaryota</taxon>
        <taxon>Fungi</taxon>
        <taxon>Dikarya</taxon>
        <taxon>Basidiomycota</taxon>
        <taxon>Agaricomycotina</taxon>
        <taxon>Agaricomycetes</taxon>
        <taxon>Agaricomycetidae</taxon>
        <taxon>Agaricales</taxon>
        <taxon>Marasmiineae</taxon>
        <taxon>Mycenaceae</taxon>
        <taxon>Roridomyces</taxon>
    </lineage>
</organism>
<reference evidence="3" key="1">
    <citation type="submission" date="2023-03" db="EMBL/GenBank/DDBJ databases">
        <title>Massive genome expansion in bonnet fungi (Mycena s.s.) driven by repeated elements and novel gene families across ecological guilds.</title>
        <authorList>
            <consortium name="Lawrence Berkeley National Laboratory"/>
            <person name="Harder C.B."/>
            <person name="Miyauchi S."/>
            <person name="Viragh M."/>
            <person name="Kuo A."/>
            <person name="Thoen E."/>
            <person name="Andreopoulos B."/>
            <person name="Lu D."/>
            <person name="Skrede I."/>
            <person name="Drula E."/>
            <person name="Henrissat B."/>
            <person name="Morin E."/>
            <person name="Kohler A."/>
            <person name="Barry K."/>
            <person name="LaButti K."/>
            <person name="Morin E."/>
            <person name="Salamov A."/>
            <person name="Lipzen A."/>
            <person name="Mereny Z."/>
            <person name="Hegedus B."/>
            <person name="Baldrian P."/>
            <person name="Stursova M."/>
            <person name="Weitz H."/>
            <person name="Taylor A."/>
            <person name="Grigoriev I.V."/>
            <person name="Nagy L.G."/>
            <person name="Martin F."/>
            <person name="Kauserud H."/>
        </authorList>
    </citation>
    <scope>NUCLEOTIDE SEQUENCE</scope>
    <source>
        <strain evidence="3">9284</strain>
    </source>
</reference>
<gene>
    <name evidence="3" type="ORF">FB45DRAFT_956740</name>
</gene>
<keyword evidence="2" id="KW-1133">Transmembrane helix</keyword>
<proteinExistence type="predicted"/>
<feature type="transmembrane region" description="Helical" evidence="2">
    <location>
        <begin position="185"/>
        <end position="210"/>
    </location>
</feature>
<feature type="transmembrane region" description="Helical" evidence="2">
    <location>
        <begin position="109"/>
        <end position="129"/>
    </location>
</feature>
<evidence type="ECO:0000256" key="2">
    <source>
        <dbReference type="SAM" id="Phobius"/>
    </source>
</evidence>
<evidence type="ECO:0000256" key="1">
    <source>
        <dbReference type="SAM" id="MobiDB-lite"/>
    </source>
</evidence>
<keyword evidence="4" id="KW-1185">Reference proteome</keyword>
<evidence type="ECO:0000313" key="3">
    <source>
        <dbReference type="EMBL" id="KAJ7604450.1"/>
    </source>
</evidence>
<feature type="transmembrane region" description="Helical" evidence="2">
    <location>
        <begin position="222"/>
        <end position="245"/>
    </location>
</feature>
<keyword evidence="2" id="KW-0472">Membrane</keyword>
<keyword evidence="2" id="KW-0812">Transmembrane</keyword>
<accession>A0AAD7AYM0</accession>
<comment type="caution">
    <text evidence="3">The sequence shown here is derived from an EMBL/GenBank/DDBJ whole genome shotgun (WGS) entry which is preliminary data.</text>
</comment>
<dbReference type="AlphaFoldDB" id="A0AAD7AYM0"/>
<dbReference type="EMBL" id="JARKIF010000104">
    <property type="protein sequence ID" value="KAJ7604450.1"/>
    <property type="molecule type" value="Genomic_DNA"/>
</dbReference>
<feature type="transmembrane region" description="Helical" evidence="2">
    <location>
        <begin position="27"/>
        <end position="54"/>
    </location>
</feature>
<sequence length="316" mass="34472">MNPALYLILFIFSIYTLYRQKPAGRRFFIIISGLMFLLGTCDVVFSVLLVGIAVKVNKAQVYGSSDYSHLLQLYNTFFIIDAIVMVANNLVTDVLFTYRCYYVWGARKWVIVGPVLGMVATVATGSLTATGSESLPEILFLSPYISALATSVLLVGLTAGRIWYIRNAASTRVGSQNFSPPRDSVIAIIIESGAIYCAAIVVWVVSQSIIYHFPNDGPESVYIFFGVATGVWSQIVNIAPTLILVRIGVNRLRWADDTTLRPSRDTGPGPGPASGGTGALVPMTFRRNSVIPHAVDVDFNAAMEMNISPVRGDKAW</sequence>
<dbReference type="Proteomes" id="UP001221142">
    <property type="component" value="Unassembled WGS sequence"/>
</dbReference>